<dbReference type="Pfam" id="PF23771">
    <property type="entry name" value="DUF7168"/>
    <property type="match status" value="1"/>
</dbReference>
<evidence type="ECO:0000256" key="1">
    <source>
        <dbReference type="SAM" id="MobiDB-lite"/>
    </source>
</evidence>
<name>A0AAE6R8S8_9PSED</name>
<feature type="domain" description="DUF7168" evidence="3">
    <location>
        <begin position="98"/>
        <end position="237"/>
    </location>
</feature>
<feature type="region of interest" description="Disordered" evidence="1">
    <location>
        <begin position="28"/>
        <end position="55"/>
    </location>
</feature>
<evidence type="ECO:0000313" key="4">
    <source>
        <dbReference type="EMBL" id="QHB26456.1"/>
    </source>
</evidence>
<protein>
    <submittedName>
        <fullName evidence="4">Hybrid sensor histidine kinase/response regulator</fullName>
    </submittedName>
</protein>
<proteinExistence type="predicted"/>
<keyword evidence="4" id="KW-0418">Kinase</keyword>
<dbReference type="Pfam" id="PF10979">
    <property type="entry name" value="DUF2786"/>
    <property type="match status" value="1"/>
</dbReference>
<sequence>MKWPGVITKIHPSRKTWRRAISQRLPLFNDNASPARAAPARKDNDMTEQQHDESKLERVIRKIKRCLALSKSSNENEAATAMRQAQALMREYRLTELDVRLSDVDEVQSEKSRANRRPTWDRHLSGIVAKVFGCRPLSYRHWCDASGRMVERALIVGVTPAPQIAMYAYETLLAKLTQARREYVAQVRSGKSRSTYSPETAGDHFAIAWVSVVHSKIQELVPRGEEDPAIEQRSTGRDLVQVESQDNALIEQYLAGREIGKQRKARPLELDMAAQIAGMLAGHKVQLHPGLATGRETQMQLSGA</sequence>
<keyword evidence="4" id="KW-0808">Transferase</keyword>
<feature type="compositionally biased region" description="Basic and acidic residues" evidence="1">
    <location>
        <begin position="40"/>
        <end position="55"/>
    </location>
</feature>
<evidence type="ECO:0000259" key="2">
    <source>
        <dbReference type="Pfam" id="PF10979"/>
    </source>
</evidence>
<dbReference type="Proteomes" id="UP000464593">
    <property type="component" value="Chromosome"/>
</dbReference>
<organism evidence="4 5">
    <name type="scientific">Pseudomonas monteilii</name>
    <dbReference type="NCBI Taxonomy" id="76759"/>
    <lineage>
        <taxon>Bacteria</taxon>
        <taxon>Pseudomonadati</taxon>
        <taxon>Pseudomonadota</taxon>
        <taxon>Gammaproteobacteria</taxon>
        <taxon>Pseudomonadales</taxon>
        <taxon>Pseudomonadaceae</taxon>
        <taxon>Pseudomonas</taxon>
    </lineage>
</organism>
<dbReference type="InterPro" id="IPR024498">
    <property type="entry name" value="DUF2786"/>
</dbReference>
<evidence type="ECO:0000313" key="5">
    <source>
        <dbReference type="Proteomes" id="UP000464593"/>
    </source>
</evidence>
<evidence type="ECO:0000259" key="3">
    <source>
        <dbReference type="Pfam" id="PF23771"/>
    </source>
</evidence>
<accession>A0AAE6R8S8</accession>
<dbReference type="EMBL" id="CP040324">
    <property type="protein sequence ID" value="QHB26456.1"/>
    <property type="molecule type" value="Genomic_DNA"/>
</dbReference>
<feature type="domain" description="DUF2786" evidence="2">
    <location>
        <begin position="58"/>
        <end position="95"/>
    </location>
</feature>
<dbReference type="GO" id="GO:0016301">
    <property type="term" value="F:kinase activity"/>
    <property type="evidence" value="ECO:0007669"/>
    <property type="project" value="UniProtKB-KW"/>
</dbReference>
<dbReference type="InterPro" id="IPR055592">
    <property type="entry name" value="DUF7168"/>
</dbReference>
<dbReference type="AlphaFoldDB" id="A0AAE6R8S8"/>
<gene>
    <name evidence="4" type="ORF">TCK1_1110</name>
</gene>
<reference evidence="4 5" key="1">
    <citation type="submission" date="2019-05" db="EMBL/GenBank/DDBJ databases">
        <title>Complete genome sequence of Pseudomonas Pseudomonas resinovorans.</title>
        <authorList>
            <person name="Chen H.-P."/>
        </authorList>
    </citation>
    <scope>NUCLEOTIDE SEQUENCE [LARGE SCALE GENOMIC DNA]</scope>
    <source>
        <strain evidence="4 5">TCU-CK1</strain>
    </source>
</reference>